<evidence type="ECO:0000313" key="1">
    <source>
        <dbReference type="EMBL" id="MCI94846.1"/>
    </source>
</evidence>
<proteinExistence type="predicted"/>
<sequence length="23" mass="2422">DNSTADSGLDKKVLAEVSQCVQN</sequence>
<feature type="non-terminal residue" evidence="1">
    <location>
        <position position="1"/>
    </location>
</feature>
<dbReference type="AlphaFoldDB" id="A0A392W363"/>
<name>A0A392W363_9FABA</name>
<accession>A0A392W363</accession>
<reference evidence="1 2" key="1">
    <citation type="journal article" date="2018" name="Front. Plant Sci.">
        <title>Red Clover (Trifolium pratense) and Zigzag Clover (T. medium) - A Picture of Genomic Similarities and Differences.</title>
        <authorList>
            <person name="Dluhosova J."/>
            <person name="Istvanek J."/>
            <person name="Nedelnik J."/>
            <person name="Repkova J."/>
        </authorList>
    </citation>
    <scope>NUCLEOTIDE SEQUENCE [LARGE SCALE GENOMIC DNA]</scope>
    <source>
        <strain evidence="2">cv. 10/8</strain>
        <tissue evidence="1">Leaf</tissue>
    </source>
</reference>
<protein>
    <submittedName>
        <fullName evidence="1">Uncharacterized protein</fullName>
    </submittedName>
</protein>
<dbReference type="Proteomes" id="UP000265520">
    <property type="component" value="Unassembled WGS sequence"/>
</dbReference>
<comment type="caution">
    <text evidence="1">The sequence shown here is derived from an EMBL/GenBank/DDBJ whole genome shotgun (WGS) entry which is preliminary data.</text>
</comment>
<keyword evidence="2" id="KW-1185">Reference proteome</keyword>
<dbReference type="EMBL" id="LXQA011368198">
    <property type="protein sequence ID" value="MCI94846.1"/>
    <property type="molecule type" value="Genomic_DNA"/>
</dbReference>
<organism evidence="1 2">
    <name type="scientific">Trifolium medium</name>
    <dbReference type="NCBI Taxonomy" id="97028"/>
    <lineage>
        <taxon>Eukaryota</taxon>
        <taxon>Viridiplantae</taxon>
        <taxon>Streptophyta</taxon>
        <taxon>Embryophyta</taxon>
        <taxon>Tracheophyta</taxon>
        <taxon>Spermatophyta</taxon>
        <taxon>Magnoliopsida</taxon>
        <taxon>eudicotyledons</taxon>
        <taxon>Gunneridae</taxon>
        <taxon>Pentapetalae</taxon>
        <taxon>rosids</taxon>
        <taxon>fabids</taxon>
        <taxon>Fabales</taxon>
        <taxon>Fabaceae</taxon>
        <taxon>Papilionoideae</taxon>
        <taxon>50 kb inversion clade</taxon>
        <taxon>NPAAA clade</taxon>
        <taxon>Hologalegina</taxon>
        <taxon>IRL clade</taxon>
        <taxon>Trifolieae</taxon>
        <taxon>Trifolium</taxon>
    </lineage>
</organism>
<evidence type="ECO:0000313" key="2">
    <source>
        <dbReference type="Proteomes" id="UP000265520"/>
    </source>
</evidence>